<name>A0AAE8VZG5_9ACTN</name>
<dbReference type="GO" id="GO:0032259">
    <property type="term" value="P:methylation"/>
    <property type="evidence" value="ECO:0007669"/>
    <property type="project" value="UniProtKB-KW"/>
</dbReference>
<dbReference type="AlphaFoldDB" id="A0AAE8VZG5"/>
<keyword evidence="2" id="KW-0808">Transferase</keyword>
<keyword evidence="2" id="KW-0489">Methyltransferase</keyword>
<evidence type="ECO:0000313" key="2">
    <source>
        <dbReference type="EMBL" id="TQE24391.1"/>
    </source>
</evidence>
<dbReference type="GO" id="GO:0008168">
    <property type="term" value="F:methyltransferase activity"/>
    <property type="evidence" value="ECO:0007669"/>
    <property type="project" value="UniProtKB-KW"/>
</dbReference>
<dbReference type="CDD" id="cd02440">
    <property type="entry name" value="AdoMet_MTases"/>
    <property type="match status" value="1"/>
</dbReference>
<sequence>MAHHSAYLLGHSESEHQRLSLQSKAVSPFTERTLRSAGVRPGMNVLDIGAGLGDVSLLAAGLVGPGGHVVGIDRDPGSVHKARIRSRDAGLARSVRYEVADVGSFTWPEKFDVLVGRYILMYLPDPASTLRRLASLLKPDGIVVMHEMDFTNTSPSHPPLPEWDQYYALWPKPFLATGAVPDFGPRLTRTFLDAGLQRPEVATWVPVAGSGNSAVLDWLSTTCREIESPLRTAGVTVPDHLRFDDSLPQRLRDLVLSRGAQVSGPTQFGAHVRLASQVSSTSSHDGWSR</sequence>
<evidence type="ECO:0000259" key="1">
    <source>
        <dbReference type="Pfam" id="PF13847"/>
    </source>
</evidence>
<dbReference type="SUPFAM" id="SSF53335">
    <property type="entry name" value="S-adenosyl-L-methionine-dependent methyltransferases"/>
    <property type="match status" value="1"/>
</dbReference>
<dbReference type="InterPro" id="IPR025714">
    <property type="entry name" value="Methyltranfer_dom"/>
</dbReference>
<dbReference type="Proteomes" id="UP000318720">
    <property type="component" value="Unassembled WGS sequence"/>
</dbReference>
<organism evidence="2 3">
    <name type="scientific">Streptomyces ipomoeae</name>
    <dbReference type="NCBI Taxonomy" id="103232"/>
    <lineage>
        <taxon>Bacteria</taxon>
        <taxon>Bacillati</taxon>
        <taxon>Actinomycetota</taxon>
        <taxon>Actinomycetes</taxon>
        <taxon>Kitasatosporales</taxon>
        <taxon>Streptomycetaceae</taxon>
        <taxon>Streptomyces</taxon>
    </lineage>
</organism>
<reference evidence="2 3" key="1">
    <citation type="submission" date="2019-03" db="EMBL/GenBank/DDBJ databases">
        <title>Comparative genomic analyses of the sweetpotato soil rot pathogen, Streptomyces ipomoeae.</title>
        <authorList>
            <person name="Ruschel Soares N."/>
            <person name="Badger J.H."/>
            <person name="Huguet-Tapia J.C."/>
            <person name="Clark C.A."/>
            <person name="Pettis G.S."/>
        </authorList>
    </citation>
    <scope>NUCLEOTIDE SEQUENCE [LARGE SCALE GENOMIC DNA]</scope>
    <source>
        <strain evidence="2 3">88-35</strain>
    </source>
</reference>
<dbReference type="Pfam" id="PF13847">
    <property type="entry name" value="Methyltransf_31"/>
    <property type="match status" value="1"/>
</dbReference>
<gene>
    <name evidence="2" type="ORF">Sipo8835_33550</name>
</gene>
<protein>
    <submittedName>
        <fullName evidence="2">Class I SAM-dependent methyltransferase</fullName>
    </submittedName>
</protein>
<proteinExistence type="predicted"/>
<dbReference type="Gene3D" id="3.40.50.150">
    <property type="entry name" value="Vaccinia Virus protein VP39"/>
    <property type="match status" value="1"/>
</dbReference>
<dbReference type="GO" id="GO:0017000">
    <property type="term" value="P:antibiotic biosynthetic process"/>
    <property type="evidence" value="ECO:0007669"/>
    <property type="project" value="UniProtKB-ARBA"/>
</dbReference>
<dbReference type="InterPro" id="IPR029063">
    <property type="entry name" value="SAM-dependent_MTases_sf"/>
</dbReference>
<comment type="caution">
    <text evidence="2">The sequence shown here is derived from an EMBL/GenBank/DDBJ whole genome shotgun (WGS) entry which is preliminary data.</text>
</comment>
<feature type="domain" description="Methyltransferase" evidence="1">
    <location>
        <begin position="41"/>
        <end position="150"/>
    </location>
</feature>
<evidence type="ECO:0000313" key="3">
    <source>
        <dbReference type="Proteomes" id="UP000318720"/>
    </source>
</evidence>
<dbReference type="EMBL" id="SPAZ01000259">
    <property type="protein sequence ID" value="TQE24391.1"/>
    <property type="molecule type" value="Genomic_DNA"/>
</dbReference>
<dbReference type="PANTHER" id="PTHR43861">
    <property type="entry name" value="TRANS-ACONITATE 2-METHYLTRANSFERASE-RELATED"/>
    <property type="match status" value="1"/>
</dbReference>
<dbReference type="RefSeq" id="WP_141584929.1">
    <property type="nucleotide sequence ID" value="NZ_JARAVA010000419.1"/>
</dbReference>
<accession>A0AAE8VZG5</accession>